<dbReference type="PANTHER" id="PTHR43201:SF5">
    <property type="entry name" value="MEDIUM-CHAIN ACYL-COA LIGASE ACSF2, MITOCHONDRIAL"/>
    <property type="match status" value="1"/>
</dbReference>
<dbReference type="InterPro" id="IPR000873">
    <property type="entry name" value="AMP-dep_synth/lig_dom"/>
</dbReference>
<dbReference type="PROSITE" id="PS00455">
    <property type="entry name" value="AMP_BINDING"/>
    <property type="match status" value="1"/>
</dbReference>
<keyword evidence="2" id="KW-0436">Ligase</keyword>
<keyword evidence="6" id="KW-1185">Reference proteome</keyword>
<dbReference type="InterPro" id="IPR042099">
    <property type="entry name" value="ANL_N_sf"/>
</dbReference>
<dbReference type="InterPro" id="IPR045851">
    <property type="entry name" value="AMP-bd_C_sf"/>
</dbReference>
<dbReference type="GO" id="GO:0031956">
    <property type="term" value="F:medium-chain fatty acid-CoA ligase activity"/>
    <property type="evidence" value="ECO:0007669"/>
    <property type="project" value="TreeGrafter"/>
</dbReference>
<dbReference type="Proteomes" id="UP000198312">
    <property type="component" value="Chromosome"/>
</dbReference>
<evidence type="ECO:0000259" key="3">
    <source>
        <dbReference type="Pfam" id="PF00501"/>
    </source>
</evidence>
<accession>A0A220U3L4</accession>
<dbReference type="KEGG" id="vil:CFK37_11300"/>
<dbReference type="NCBIfam" id="NF005797">
    <property type="entry name" value="PRK07638.1"/>
    <property type="match status" value="1"/>
</dbReference>
<feature type="domain" description="AMP-dependent synthetase/ligase" evidence="3">
    <location>
        <begin position="9"/>
        <end position="346"/>
    </location>
</feature>
<dbReference type="InterPro" id="IPR025110">
    <property type="entry name" value="AMP-bd_C"/>
</dbReference>
<dbReference type="EMBL" id="CP022315">
    <property type="protein sequence ID" value="ASK62687.1"/>
    <property type="molecule type" value="Genomic_DNA"/>
</dbReference>
<dbReference type="OrthoDB" id="9803968at2"/>
<organism evidence="5 6">
    <name type="scientific">Virgibacillus phasianinus</name>
    <dbReference type="NCBI Taxonomy" id="2017483"/>
    <lineage>
        <taxon>Bacteria</taxon>
        <taxon>Bacillati</taxon>
        <taxon>Bacillota</taxon>
        <taxon>Bacilli</taxon>
        <taxon>Bacillales</taxon>
        <taxon>Bacillaceae</taxon>
        <taxon>Virgibacillus</taxon>
    </lineage>
</organism>
<dbReference type="InterPro" id="IPR020845">
    <property type="entry name" value="AMP-binding_CS"/>
</dbReference>
<dbReference type="PANTHER" id="PTHR43201">
    <property type="entry name" value="ACYL-COA SYNTHETASE"/>
    <property type="match status" value="1"/>
</dbReference>
<dbReference type="Pfam" id="PF00501">
    <property type="entry name" value="AMP-binding"/>
    <property type="match status" value="1"/>
</dbReference>
<evidence type="ECO:0000256" key="2">
    <source>
        <dbReference type="ARBA" id="ARBA00022598"/>
    </source>
</evidence>
<evidence type="ECO:0000313" key="6">
    <source>
        <dbReference type="Proteomes" id="UP000198312"/>
    </source>
</evidence>
<dbReference type="Pfam" id="PF13193">
    <property type="entry name" value="AMP-binding_C"/>
    <property type="match status" value="1"/>
</dbReference>
<dbReference type="AlphaFoldDB" id="A0A220U3L4"/>
<name>A0A220U3L4_9BACI</name>
<dbReference type="SUPFAM" id="SSF56801">
    <property type="entry name" value="Acetyl-CoA synthetase-like"/>
    <property type="match status" value="1"/>
</dbReference>
<dbReference type="Gene3D" id="3.40.50.12780">
    <property type="entry name" value="N-terminal domain of ligase-like"/>
    <property type="match status" value="1"/>
</dbReference>
<dbReference type="RefSeq" id="WP_089061946.1">
    <property type="nucleotide sequence ID" value="NZ_CP022315.1"/>
</dbReference>
<sequence>MNITSTYTEHAAEFPNKTAVQLGDTEISYGKWSKLINQTANWFYSQGTEKKVGIFFPNCIEFLQVYTGAAAAGWIAMPLDTKWKPAEIEKRLQHTSPALIITTKKLASKIKIEDVPIVCWEQAQEEITIASFTNVPVNTINDKDFHIGFTSGSTGEPKAFTRSHASWIASFACNKNDFHMDADDRVLIPGSLVHSHFLYGAISTLYLGGTVHLQRKFSPATILRAIFSDSVSVVYTVPTMIEAMLRENVPVTNSFKIISSGAKWEKNSKQRMRKLFSGMIMYEFYGASELSFVTSLSDQENINKPASVGKACHNVEIQIRQANQELAYNQETGKIFVKSPMLFSGYTTHPNKFHKDDWFTVDDMGYLDEEGYLYIIGREKNIINYGGINIFPEEIENVLMMHTDVYEAAVTSISSDYWGEVAVAIIDGSTSILSLKRWCKDYLASYKVPRKWIMKESIPHTISGKIARKELHLIAERRLLSKCIEQ</sequence>
<dbReference type="Gene3D" id="3.30.300.30">
    <property type="match status" value="1"/>
</dbReference>
<comment type="similarity">
    <text evidence="1">Belongs to the ATP-dependent AMP-binding enzyme family.</text>
</comment>
<proteinExistence type="inferred from homology"/>
<feature type="domain" description="AMP-binding enzyme C-terminal" evidence="4">
    <location>
        <begin position="394"/>
        <end position="465"/>
    </location>
</feature>
<evidence type="ECO:0000259" key="4">
    <source>
        <dbReference type="Pfam" id="PF13193"/>
    </source>
</evidence>
<evidence type="ECO:0000313" key="5">
    <source>
        <dbReference type="EMBL" id="ASK62687.1"/>
    </source>
</evidence>
<evidence type="ECO:0000256" key="1">
    <source>
        <dbReference type="ARBA" id="ARBA00006432"/>
    </source>
</evidence>
<gene>
    <name evidence="5" type="ORF">CFK37_11300</name>
</gene>
<protein>
    <submittedName>
        <fullName evidence="5">Acyl-CoA synthetase</fullName>
    </submittedName>
</protein>
<dbReference type="GO" id="GO:0006631">
    <property type="term" value="P:fatty acid metabolic process"/>
    <property type="evidence" value="ECO:0007669"/>
    <property type="project" value="TreeGrafter"/>
</dbReference>
<reference evidence="5 6" key="1">
    <citation type="submission" date="2017-07" db="EMBL/GenBank/DDBJ databases">
        <title>Virgibacillus sp. LM2416.</title>
        <authorList>
            <person name="Tak E.J."/>
            <person name="Bae J.-W."/>
        </authorList>
    </citation>
    <scope>NUCLEOTIDE SEQUENCE [LARGE SCALE GENOMIC DNA]</scope>
    <source>
        <strain evidence="5 6">LM2416</strain>
    </source>
</reference>